<reference evidence="2 3" key="1">
    <citation type="journal article" date="2018" name="Genome Announc.">
        <title>Genome Sequence of Geothermobacter sp. HR-1 Iron Reducer from the Loihi Seamount.</title>
        <authorList>
            <person name="Smith H."/>
            <person name="Abuyen K."/>
            <person name="Tremblay J."/>
            <person name="Savalia P."/>
            <person name="Perez-Rodriguez I."/>
            <person name="Emerson D."/>
            <person name="Tully B."/>
            <person name="Amend J."/>
        </authorList>
    </citation>
    <scope>NUCLEOTIDE SEQUENCE [LARGE SCALE GENOMIC DNA]</scope>
    <source>
        <strain evidence="2 3">HR-1</strain>
    </source>
</reference>
<gene>
    <name evidence="2" type="ORF">C2E25_16810</name>
</gene>
<organism evidence="2 3">
    <name type="scientific">Geothermobacter hydrogeniphilus</name>
    <dbReference type="NCBI Taxonomy" id="1969733"/>
    <lineage>
        <taxon>Bacteria</taxon>
        <taxon>Pseudomonadati</taxon>
        <taxon>Thermodesulfobacteriota</taxon>
        <taxon>Desulfuromonadia</taxon>
        <taxon>Desulfuromonadales</taxon>
        <taxon>Geothermobacteraceae</taxon>
        <taxon>Geothermobacter</taxon>
    </lineage>
</organism>
<protein>
    <recommendedName>
        <fullName evidence="1">DUF6933 domain-containing protein</fullName>
    </recommendedName>
</protein>
<comment type="caution">
    <text evidence="2">The sequence shown here is derived from an EMBL/GenBank/DDBJ whole genome shotgun (WGS) entry which is preliminary data.</text>
</comment>
<proteinExistence type="predicted"/>
<evidence type="ECO:0000313" key="2">
    <source>
        <dbReference type="EMBL" id="PNU18602.1"/>
    </source>
</evidence>
<sequence>MIHLHISKTFGDDLAKAGFTLPSSKDGQATWHWYAHRITLLRKKCIIVMEEASRYALVFVGLKKNDFARFDKVLTSRIVAEASWLCDLPHPGPNEQLIEVVERKCSSTVWSQGLDRSVQSHIRQVTDEMEYLVKYRLGRLPESAEEEYALGQVLNDTLRKRGGDKDYFYPQKKWRASLLALLPQQTGAKVVNLADFRKGRGCD</sequence>
<dbReference type="OrthoDB" id="9801392at2"/>
<dbReference type="EMBL" id="PPFX01000063">
    <property type="protein sequence ID" value="PNU18602.1"/>
    <property type="molecule type" value="Genomic_DNA"/>
</dbReference>
<dbReference type="Proteomes" id="UP000236340">
    <property type="component" value="Unassembled WGS sequence"/>
</dbReference>
<dbReference type="Pfam" id="PF22016">
    <property type="entry name" value="DUF6933"/>
    <property type="match status" value="1"/>
</dbReference>
<dbReference type="InterPro" id="IPR053864">
    <property type="entry name" value="DUF6933"/>
</dbReference>
<dbReference type="AlphaFoldDB" id="A0A2K2H5K5"/>
<accession>A0A2K2H5K5</accession>
<evidence type="ECO:0000313" key="3">
    <source>
        <dbReference type="Proteomes" id="UP000236340"/>
    </source>
</evidence>
<name>A0A2K2H5K5_9BACT</name>
<dbReference type="RefSeq" id="WP_103116873.1">
    <property type="nucleotide sequence ID" value="NZ_PPFX01000063.1"/>
</dbReference>
<evidence type="ECO:0000259" key="1">
    <source>
        <dbReference type="Pfam" id="PF22016"/>
    </source>
</evidence>
<feature type="domain" description="DUF6933" evidence="1">
    <location>
        <begin position="4"/>
        <end position="172"/>
    </location>
</feature>